<reference evidence="1 2" key="1">
    <citation type="submission" date="2019-10" db="EMBL/GenBank/DDBJ databases">
        <title>Characterization of a new Citrobacter species.</title>
        <authorList>
            <person name="Goncalves Ribeiro T."/>
            <person name="Izdebski R."/>
            <person name="Urbanowicz P."/>
            <person name="Carmeli Y."/>
            <person name="Gniadkowski M."/>
            <person name="Peixe L."/>
        </authorList>
    </citation>
    <scope>NUCLEOTIDE SEQUENCE [LARGE SCALE GENOMIC DNA]</scope>
    <source>
        <strain evidence="1 2">NMI7905_11</strain>
    </source>
</reference>
<name>A0A6L5EG47_9ENTR</name>
<dbReference type="RefSeq" id="WP_152402806.1">
    <property type="nucleotide sequence ID" value="NZ_WHIY01000031.1"/>
</dbReference>
<accession>A0A6L5EG47</accession>
<keyword evidence="2" id="KW-1185">Reference proteome</keyword>
<sequence>MKTIKTHTGIVITRDGKKRLKLHSTENSWVVGRCESYDKKTGYRWGAPNMRRRLLLDSIKPISAVAPGIDKGGQV</sequence>
<protein>
    <submittedName>
        <fullName evidence="1">Uncharacterized protein</fullName>
    </submittedName>
</protein>
<proteinExistence type="predicted"/>
<dbReference type="Proteomes" id="UP000475079">
    <property type="component" value="Unassembled WGS sequence"/>
</dbReference>
<evidence type="ECO:0000313" key="2">
    <source>
        <dbReference type="Proteomes" id="UP000475079"/>
    </source>
</evidence>
<gene>
    <name evidence="1" type="ORF">GBB84_26785</name>
</gene>
<dbReference type="EMBL" id="WHIY01000031">
    <property type="protein sequence ID" value="MPQ54484.1"/>
    <property type="molecule type" value="Genomic_DNA"/>
</dbReference>
<evidence type="ECO:0000313" key="1">
    <source>
        <dbReference type="EMBL" id="MPQ54484.1"/>
    </source>
</evidence>
<dbReference type="AlphaFoldDB" id="A0A6L5EG47"/>
<comment type="caution">
    <text evidence="1">The sequence shown here is derived from an EMBL/GenBank/DDBJ whole genome shotgun (WGS) entry which is preliminary data.</text>
</comment>
<organism evidence="1 2">
    <name type="scientific">Citrobacter telavivensis</name>
    <dbReference type="NCBI Taxonomy" id="2653932"/>
    <lineage>
        <taxon>Bacteria</taxon>
        <taxon>Pseudomonadati</taxon>
        <taxon>Pseudomonadota</taxon>
        <taxon>Gammaproteobacteria</taxon>
        <taxon>Enterobacterales</taxon>
        <taxon>Enterobacteriaceae</taxon>
        <taxon>Citrobacter</taxon>
    </lineage>
</organism>